<organism evidence="1 2">
    <name type="scientific">Antarcticimicrobium luteum</name>
    <dbReference type="NCBI Taxonomy" id="2547397"/>
    <lineage>
        <taxon>Bacteria</taxon>
        <taxon>Pseudomonadati</taxon>
        <taxon>Pseudomonadota</taxon>
        <taxon>Alphaproteobacteria</taxon>
        <taxon>Rhodobacterales</taxon>
        <taxon>Paracoccaceae</taxon>
        <taxon>Antarcticimicrobium</taxon>
    </lineage>
</organism>
<accession>A0A4R5VFP1</accession>
<reference evidence="1 2" key="1">
    <citation type="submission" date="2019-03" db="EMBL/GenBank/DDBJ databases">
        <title>Ruegeria lutea sp. nov., a novel strain, isolated from marine sediment, the Masan Bay, South Korea.</title>
        <authorList>
            <person name="Kim J."/>
            <person name="Kim D.-Y."/>
            <person name="Lee S.-S."/>
        </authorList>
    </citation>
    <scope>NUCLEOTIDE SEQUENCE [LARGE SCALE GENOMIC DNA]</scope>
    <source>
        <strain evidence="1 2">318-1</strain>
    </source>
</reference>
<name>A0A4R5VFP1_9RHOB</name>
<evidence type="ECO:0000313" key="2">
    <source>
        <dbReference type="Proteomes" id="UP000295301"/>
    </source>
</evidence>
<dbReference type="CDD" id="cd05018">
    <property type="entry name" value="CoxG"/>
    <property type="match status" value="1"/>
</dbReference>
<protein>
    <recommendedName>
        <fullName evidence="3">Carbon monoxide dehydrogenase</fullName>
    </recommendedName>
</protein>
<dbReference type="OrthoDB" id="9787428at2"/>
<dbReference type="InterPro" id="IPR010419">
    <property type="entry name" value="CO_DH_gsu"/>
</dbReference>
<comment type="caution">
    <text evidence="1">The sequence shown here is derived from an EMBL/GenBank/DDBJ whole genome shotgun (WGS) entry which is preliminary data.</text>
</comment>
<proteinExistence type="predicted"/>
<gene>
    <name evidence="1" type="ORF">E1832_03515</name>
</gene>
<dbReference type="Pfam" id="PF06240">
    <property type="entry name" value="COXG"/>
    <property type="match status" value="1"/>
</dbReference>
<dbReference type="PANTHER" id="PTHR38588:SF1">
    <property type="entry name" value="BLL0334 PROTEIN"/>
    <property type="match status" value="1"/>
</dbReference>
<evidence type="ECO:0008006" key="3">
    <source>
        <dbReference type="Google" id="ProtNLM"/>
    </source>
</evidence>
<dbReference type="InterPro" id="IPR023393">
    <property type="entry name" value="START-like_dom_sf"/>
</dbReference>
<dbReference type="Gene3D" id="3.30.530.20">
    <property type="match status" value="1"/>
</dbReference>
<dbReference type="RefSeq" id="WP_133358348.1">
    <property type="nucleotide sequence ID" value="NZ_SMUV01000047.1"/>
</dbReference>
<dbReference type="EMBL" id="SMUV01000047">
    <property type="protein sequence ID" value="TDK51375.1"/>
    <property type="molecule type" value="Genomic_DNA"/>
</dbReference>
<dbReference type="Proteomes" id="UP000295301">
    <property type="component" value="Unassembled WGS sequence"/>
</dbReference>
<dbReference type="AlphaFoldDB" id="A0A4R5VFP1"/>
<keyword evidence="2" id="KW-1185">Reference proteome</keyword>
<evidence type="ECO:0000313" key="1">
    <source>
        <dbReference type="EMBL" id="TDK51375.1"/>
    </source>
</evidence>
<dbReference type="PANTHER" id="PTHR38588">
    <property type="entry name" value="BLL0334 PROTEIN"/>
    <property type="match status" value="1"/>
</dbReference>
<sequence>MEISGEYIIRPPREVVWTALNDAEVLQACIPGCQEVIKSSDTEMSARVRLKVGSVKALFSGDVALTDIDAPAGCTLVGKGNGGVAGFADADKVAATS</sequence>
<dbReference type="SUPFAM" id="SSF55961">
    <property type="entry name" value="Bet v1-like"/>
    <property type="match status" value="1"/>
</dbReference>